<dbReference type="NCBIfam" id="TIGR01571">
    <property type="entry name" value="A_thal_Cys_rich"/>
    <property type="match status" value="1"/>
</dbReference>
<dbReference type="OrthoDB" id="1045822at2759"/>
<feature type="region of interest" description="Disordered" evidence="1">
    <location>
        <begin position="1"/>
        <end position="25"/>
    </location>
</feature>
<evidence type="ECO:0000313" key="4">
    <source>
        <dbReference type="Proteomes" id="UP000297245"/>
    </source>
</evidence>
<dbReference type="EMBL" id="ML179226">
    <property type="protein sequence ID" value="THU94369.1"/>
    <property type="molecule type" value="Genomic_DNA"/>
</dbReference>
<proteinExistence type="predicted"/>
<organism evidence="2 4">
    <name type="scientific">Dendrothele bispora (strain CBS 962.96)</name>
    <dbReference type="NCBI Taxonomy" id="1314807"/>
    <lineage>
        <taxon>Eukaryota</taxon>
        <taxon>Fungi</taxon>
        <taxon>Dikarya</taxon>
        <taxon>Basidiomycota</taxon>
        <taxon>Agaricomycotina</taxon>
        <taxon>Agaricomycetes</taxon>
        <taxon>Agaricomycetidae</taxon>
        <taxon>Agaricales</taxon>
        <taxon>Agaricales incertae sedis</taxon>
        <taxon>Dendrothele</taxon>
    </lineage>
</organism>
<evidence type="ECO:0000256" key="1">
    <source>
        <dbReference type="SAM" id="MobiDB-lite"/>
    </source>
</evidence>
<protein>
    <submittedName>
        <fullName evidence="2">PLAC8-domain-containing protein</fullName>
    </submittedName>
</protein>
<dbReference type="InterPro" id="IPR006461">
    <property type="entry name" value="PLAC_motif_containing"/>
</dbReference>
<accession>A0A4S8KUK3</accession>
<evidence type="ECO:0000313" key="2">
    <source>
        <dbReference type="EMBL" id="THU79572.1"/>
    </source>
</evidence>
<dbReference type="EMBL" id="ML180011">
    <property type="protein sequence ID" value="THU79572.1"/>
    <property type="molecule type" value="Genomic_DNA"/>
</dbReference>
<name>A0A4S8KUK3_DENBC</name>
<sequence length="162" mass="17713">MVNQQPGTKEMMSLTPGGNRNAKNMPMTPDGQRDWSNGICDCCGDGAFGTWCLSCWCPCIVYGENSSRIEHLAQNGVPHPKGGDACGGDCWLHCCLTSFLGVGWILQIPGRSRIRSRYSIDGGCFTDCCTVFWCNPCSLTQEHREIQLEERSILQANGMAGV</sequence>
<evidence type="ECO:0000313" key="3">
    <source>
        <dbReference type="EMBL" id="THU94369.1"/>
    </source>
</evidence>
<dbReference type="Pfam" id="PF04749">
    <property type="entry name" value="PLAC8"/>
    <property type="match status" value="1"/>
</dbReference>
<keyword evidence="4" id="KW-1185">Reference proteome</keyword>
<reference evidence="2 4" key="1">
    <citation type="journal article" date="2019" name="Nat. Ecol. Evol.">
        <title>Megaphylogeny resolves global patterns of mushroom evolution.</title>
        <authorList>
            <person name="Varga T."/>
            <person name="Krizsan K."/>
            <person name="Foldi C."/>
            <person name="Dima B."/>
            <person name="Sanchez-Garcia M."/>
            <person name="Sanchez-Ramirez S."/>
            <person name="Szollosi G.J."/>
            <person name="Szarkandi J.G."/>
            <person name="Papp V."/>
            <person name="Albert L."/>
            <person name="Andreopoulos W."/>
            <person name="Angelini C."/>
            <person name="Antonin V."/>
            <person name="Barry K.W."/>
            <person name="Bougher N.L."/>
            <person name="Buchanan P."/>
            <person name="Buyck B."/>
            <person name="Bense V."/>
            <person name="Catcheside P."/>
            <person name="Chovatia M."/>
            <person name="Cooper J."/>
            <person name="Damon W."/>
            <person name="Desjardin D."/>
            <person name="Finy P."/>
            <person name="Geml J."/>
            <person name="Haridas S."/>
            <person name="Hughes K."/>
            <person name="Justo A."/>
            <person name="Karasinski D."/>
            <person name="Kautmanova I."/>
            <person name="Kiss B."/>
            <person name="Kocsube S."/>
            <person name="Kotiranta H."/>
            <person name="LaButti K.M."/>
            <person name="Lechner B.E."/>
            <person name="Liimatainen K."/>
            <person name="Lipzen A."/>
            <person name="Lukacs Z."/>
            <person name="Mihaltcheva S."/>
            <person name="Morgado L.N."/>
            <person name="Niskanen T."/>
            <person name="Noordeloos M.E."/>
            <person name="Ohm R.A."/>
            <person name="Ortiz-Santana B."/>
            <person name="Ovrebo C."/>
            <person name="Racz N."/>
            <person name="Riley R."/>
            <person name="Savchenko A."/>
            <person name="Shiryaev A."/>
            <person name="Soop K."/>
            <person name="Spirin V."/>
            <person name="Szebenyi C."/>
            <person name="Tomsovsky M."/>
            <person name="Tulloss R.E."/>
            <person name="Uehling J."/>
            <person name="Grigoriev I.V."/>
            <person name="Vagvolgyi C."/>
            <person name="Papp T."/>
            <person name="Martin F.M."/>
            <person name="Miettinen O."/>
            <person name="Hibbett D.S."/>
            <person name="Nagy L.G."/>
        </authorList>
    </citation>
    <scope>NUCLEOTIDE SEQUENCE [LARGE SCALE GENOMIC DNA]</scope>
    <source>
        <strain evidence="2 4">CBS 962.96</strain>
    </source>
</reference>
<dbReference type="AlphaFoldDB" id="A0A4S8KUK3"/>
<dbReference type="PANTHER" id="PTHR15907">
    <property type="entry name" value="DUF614 FAMILY PROTEIN-RELATED"/>
    <property type="match status" value="1"/>
</dbReference>
<gene>
    <name evidence="3" type="ORF">K435DRAFT_668585</name>
    <name evidence="2" type="ORF">K435DRAFT_697534</name>
</gene>
<dbReference type="Proteomes" id="UP000297245">
    <property type="component" value="Unassembled WGS sequence"/>
</dbReference>